<evidence type="ECO:0000256" key="2">
    <source>
        <dbReference type="SAM" id="Phobius"/>
    </source>
</evidence>
<organism evidence="3 4">
    <name type="scientific">Gemmata algarum</name>
    <dbReference type="NCBI Taxonomy" id="2975278"/>
    <lineage>
        <taxon>Bacteria</taxon>
        <taxon>Pseudomonadati</taxon>
        <taxon>Planctomycetota</taxon>
        <taxon>Planctomycetia</taxon>
        <taxon>Gemmatales</taxon>
        <taxon>Gemmataceae</taxon>
        <taxon>Gemmata</taxon>
    </lineage>
</organism>
<dbReference type="EMBL" id="JAXBLV010000111">
    <property type="protein sequence ID" value="MDY3559562.1"/>
    <property type="molecule type" value="Genomic_DNA"/>
</dbReference>
<keyword evidence="2" id="KW-0812">Transmembrane</keyword>
<reference evidence="4" key="1">
    <citation type="journal article" date="2023" name="Mar. Drugs">
        <title>Gemmata algarum, a Novel Planctomycete Isolated from an Algal Mat, Displays Antimicrobial Activity.</title>
        <authorList>
            <person name="Kumar G."/>
            <person name="Kallscheuer N."/>
            <person name="Kashif M."/>
            <person name="Ahamad S."/>
            <person name="Jagadeeshwari U."/>
            <person name="Pannikurungottu S."/>
            <person name="Haufschild T."/>
            <person name="Kabuu M."/>
            <person name="Sasikala C."/>
            <person name="Jogler C."/>
            <person name="Ramana C."/>
        </authorList>
    </citation>
    <scope>NUCLEOTIDE SEQUENCE [LARGE SCALE GENOMIC DNA]</scope>
    <source>
        <strain evidence="4">JC673</strain>
    </source>
</reference>
<accession>A0ABU5EYL5</accession>
<keyword evidence="2" id="KW-1133">Transmembrane helix</keyword>
<comment type="caution">
    <text evidence="3">The sequence shown here is derived from an EMBL/GenBank/DDBJ whole genome shotgun (WGS) entry which is preliminary data.</text>
</comment>
<keyword evidence="2" id="KW-0472">Membrane</keyword>
<sequence>MPIRFRCGYCNRLLGIATRKAGTETTCPHCSAVVMVPEPIQRGGKTERLDLDDVDQLLGNVTERLTEPAAQVQVLEPPRVEPPRAAPAVPRAAKPAPVAPAAPAAEQPLFENDFEQLFGNSSASREDDESLPAVSDRAATSHRTGPRMIVLSPQQATLLTCAAVVLMALAFGAGFFVAR</sequence>
<keyword evidence="4" id="KW-1185">Reference proteome</keyword>
<evidence type="ECO:0008006" key="5">
    <source>
        <dbReference type="Google" id="ProtNLM"/>
    </source>
</evidence>
<dbReference type="Proteomes" id="UP001272242">
    <property type="component" value="Unassembled WGS sequence"/>
</dbReference>
<proteinExistence type="predicted"/>
<gene>
    <name evidence="3" type="ORF">R5W23_000556</name>
</gene>
<evidence type="ECO:0000313" key="4">
    <source>
        <dbReference type="Proteomes" id="UP001272242"/>
    </source>
</evidence>
<feature type="region of interest" description="Disordered" evidence="1">
    <location>
        <begin position="79"/>
        <end position="102"/>
    </location>
</feature>
<evidence type="ECO:0000313" key="3">
    <source>
        <dbReference type="EMBL" id="MDY3559562.1"/>
    </source>
</evidence>
<name>A0ABU5EYL5_9BACT</name>
<evidence type="ECO:0000256" key="1">
    <source>
        <dbReference type="SAM" id="MobiDB-lite"/>
    </source>
</evidence>
<protein>
    <recommendedName>
        <fullName evidence="5">Zinc ribbon domain-containing protein</fullName>
    </recommendedName>
</protein>
<dbReference type="RefSeq" id="WP_320686302.1">
    <property type="nucleotide sequence ID" value="NZ_JAXBLV010000111.1"/>
</dbReference>
<feature type="region of interest" description="Disordered" evidence="1">
    <location>
        <begin position="122"/>
        <end position="144"/>
    </location>
</feature>
<feature type="compositionally biased region" description="Low complexity" evidence="1">
    <location>
        <begin position="86"/>
        <end position="102"/>
    </location>
</feature>
<feature type="transmembrane region" description="Helical" evidence="2">
    <location>
        <begin position="156"/>
        <end position="178"/>
    </location>
</feature>